<dbReference type="InterPro" id="IPR006073">
    <property type="entry name" value="GTP-bd"/>
</dbReference>
<dbReference type="RefSeq" id="WP_145237138.1">
    <property type="nucleotide sequence ID" value="NZ_CP036273.1"/>
</dbReference>
<dbReference type="KEGG" id="uli:ETAA1_20620"/>
<dbReference type="EMBL" id="CP036273">
    <property type="protein sequence ID" value="QDU20119.1"/>
    <property type="molecule type" value="Genomic_DNA"/>
</dbReference>
<accession>A0A517XRJ0</accession>
<proteinExistence type="predicted"/>
<name>A0A517XRJ0_9BACT</name>
<dbReference type="OrthoDB" id="207675at2"/>
<dbReference type="Gene3D" id="3.40.50.300">
    <property type="entry name" value="P-loop containing nucleotide triphosphate hydrolases"/>
    <property type="match status" value="1"/>
</dbReference>
<evidence type="ECO:0000313" key="3">
    <source>
        <dbReference type="Proteomes" id="UP000319576"/>
    </source>
</evidence>
<dbReference type="InterPro" id="IPR027417">
    <property type="entry name" value="P-loop_NTPase"/>
</dbReference>
<evidence type="ECO:0000313" key="2">
    <source>
        <dbReference type="EMBL" id="QDU20119.1"/>
    </source>
</evidence>
<protein>
    <submittedName>
        <fullName evidence="2">GTP-binding protein Der</fullName>
    </submittedName>
</protein>
<dbReference type="GO" id="GO:0005525">
    <property type="term" value="F:GTP binding"/>
    <property type="evidence" value="ECO:0007669"/>
    <property type="project" value="InterPro"/>
</dbReference>
<feature type="domain" description="G" evidence="1">
    <location>
        <begin position="61"/>
        <end position="215"/>
    </location>
</feature>
<dbReference type="CDD" id="cd00882">
    <property type="entry name" value="Ras_like_GTPase"/>
    <property type="match status" value="1"/>
</dbReference>
<reference evidence="2 3" key="1">
    <citation type="submission" date="2019-02" db="EMBL/GenBank/DDBJ databases">
        <title>Deep-cultivation of Planctomycetes and their phenomic and genomic characterization uncovers novel biology.</title>
        <authorList>
            <person name="Wiegand S."/>
            <person name="Jogler M."/>
            <person name="Boedeker C."/>
            <person name="Pinto D."/>
            <person name="Vollmers J."/>
            <person name="Rivas-Marin E."/>
            <person name="Kohn T."/>
            <person name="Peeters S.H."/>
            <person name="Heuer A."/>
            <person name="Rast P."/>
            <person name="Oberbeckmann S."/>
            <person name="Bunk B."/>
            <person name="Jeske O."/>
            <person name="Meyerdierks A."/>
            <person name="Storesund J.E."/>
            <person name="Kallscheuer N."/>
            <person name="Luecker S."/>
            <person name="Lage O.M."/>
            <person name="Pohl T."/>
            <person name="Merkel B.J."/>
            <person name="Hornburger P."/>
            <person name="Mueller R.-W."/>
            <person name="Bruemmer F."/>
            <person name="Labrenz M."/>
            <person name="Spormann A.M."/>
            <person name="Op den Camp H."/>
            <person name="Overmann J."/>
            <person name="Amann R."/>
            <person name="Jetten M.S.M."/>
            <person name="Mascher T."/>
            <person name="Medema M.H."/>
            <person name="Devos D.P."/>
            <person name="Kaster A.-K."/>
            <person name="Ovreas L."/>
            <person name="Rohde M."/>
            <person name="Galperin M.Y."/>
            <person name="Jogler C."/>
        </authorList>
    </citation>
    <scope>NUCLEOTIDE SEQUENCE [LARGE SCALE GENOMIC DNA]</scope>
    <source>
        <strain evidence="2 3">ETA_A1</strain>
    </source>
</reference>
<dbReference type="Proteomes" id="UP000319576">
    <property type="component" value="Chromosome"/>
</dbReference>
<keyword evidence="3" id="KW-1185">Reference proteome</keyword>
<dbReference type="AlphaFoldDB" id="A0A517XRJ0"/>
<dbReference type="Pfam" id="PF01926">
    <property type="entry name" value="MMR_HSR1"/>
    <property type="match status" value="1"/>
</dbReference>
<organism evidence="2 3">
    <name type="scientific">Urbifossiella limnaea</name>
    <dbReference type="NCBI Taxonomy" id="2528023"/>
    <lineage>
        <taxon>Bacteria</taxon>
        <taxon>Pseudomonadati</taxon>
        <taxon>Planctomycetota</taxon>
        <taxon>Planctomycetia</taxon>
        <taxon>Gemmatales</taxon>
        <taxon>Gemmataceae</taxon>
        <taxon>Urbifossiella</taxon>
    </lineage>
</organism>
<gene>
    <name evidence="2" type="ORF">ETAA1_20620</name>
</gene>
<sequence length="598" mass="64867">MQSPDTRAAVGELAADLGWLEDHCRAQPGLADHAGSLRLASALTRNVLGPFLEDQPARPLHVAVVGGAGAGKSTVVNFLCGSVVAEANPQAGFTRHPTAFLPASGAALPSTVGFLGPLRRVSESKPADLDEDVYQVRRLQPGAGADALADFVVWDCPDMTTWASSGYVARLMEVAALADVVVYVASDERYNDEVPTQFLHLAVRAGKAVVCVLTKMREADAPAMVEHFRQEVLGRLPPLPGGAQPAVQVVPFPQMPPDVRNDPAGAGAKRRVQLLNQILVQCESVEASRARTVTNAARFLASAGVGLLDVARRDLAEFEAWKGAVQDGRLAFEDRYRNEYLSGEQFRRFDRYRERLVELVELPGAGRVWGNVMWVLRAPYRWGRDTLTRLIVRPEVFNLSEKTVLDAALLGWLDGLRAEALKRAASHPVWKAAARGFDGPLSAEARDRFHHAFRTFELKETDDLETTGRQLVAHLEGNPALLYGLRGGKLAADAAVVGAAVWFTWPPGWVLLLLVPLGVSATHQAAELAARGAAEAARLKVRNHRESLMTETLTAPLAVWLADWPATGGTAFEKLQQVLGRVPQLIRLLEAQVSAKLK</sequence>
<dbReference type="SUPFAM" id="SSF52540">
    <property type="entry name" value="P-loop containing nucleoside triphosphate hydrolases"/>
    <property type="match status" value="1"/>
</dbReference>
<evidence type="ECO:0000259" key="1">
    <source>
        <dbReference type="Pfam" id="PF01926"/>
    </source>
</evidence>